<dbReference type="SUPFAM" id="SSF52129">
    <property type="entry name" value="Caspase-like"/>
    <property type="match status" value="1"/>
</dbReference>
<dbReference type="InterPro" id="IPR050452">
    <property type="entry name" value="Metacaspase"/>
</dbReference>
<dbReference type="GO" id="GO:0006508">
    <property type="term" value="P:proteolysis"/>
    <property type="evidence" value="ECO:0007669"/>
    <property type="project" value="InterPro"/>
</dbReference>
<organism evidence="3 4">
    <name type="scientific">Marivirga atlantica</name>
    <dbReference type="NCBI Taxonomy" id="1548457"/>
    <lineage>
        <taxon>Bacteria</taxon>
        <taxon>Pseudomonadati</taxon>
        <taxon>Bacteroidota</taxon>
        <taxon>Cytophagia</taxon>
        <taxon>Cytophagales</taxon>
        <taxon>Marivirgaceae</taxon>
        <taxon>Marivirga</taxon>
    </lineage>
</organism>
<dbReference type="Gene3D" id="3.40.50.1460">
    <property type="match status" value="1"/>
</dbReference>
<evidence type="ECO:0000313" key="3">
    <source>
        <dbReference type="EMBL" id="MBL0765581.1"/>
    </source>
</evidence>
<dbReference type="EMBL" id="JAERQG010000002">
    <property type="protein sequence ID" value="MBL0765581.1"/>
    <property type="molecule type" value="Genomic_DNA"/>
</dbReference>
<evidence type="ECO:0000256" key="1">
    <source>
        <dbReference type="SAM" id="SignalP"/>
    </source>
</evidence>
<dbReference type="InterPro" id="IPR011600">
    <property type="entry name" value="Pept_C14_caspase"/>
</dbReference>
<proteinExistence type="predicted"/>
<dbReference type="Pfam" id="PF00656">
    <property type="entry name" value="Peptidase_C14"/>
    <property type="match status" value="1"/>
</dbReference>
<protein>
    <submittedName>
        <fullName evidence="3">Caspase family protein</fullName>
    </submittedName>
</protein>
<keyword evidence="4" id="KW-1185">Reference proteome</keyword>
<dbReference type="InterPro" id="IPR029030">
    <property type="entry name" value="Caspase-like_dom_sf"/>
</dbReference>
<dbReference type="PANTHER" id="PTHR48104:SF30">
    <property type="entry name" value="METACASPASE-1"/>
    <property type="match status" value="1"/>
</dbReference>
<dbReference type="GO" id="GO:0004197">
    <property type="term" value="F:cysteine-type endopeptidase activity"/>
    <property type="evidence" value="ECO:0007669"/>
    <property type="project" value="InterPro"/>
</dbReference>
<feature type="domain" description="Peptidase C14 caspase" evidence="2">
    <location>
        <begin position="180"/>
        <end position="392"/>
    </location>
</feature>
<dbReference type="RefSeq" id="WP_201920491.1">
    <property type="nucleotide sequence ID" value="NZ_JAERQG010000002.1"/>
</dbReference>
<evidence type="ECO:0000313" key="4">
    <source>
        <dbReference type="Proteomes" id="UP000642920"/>
    </source>
</evidence>
<dbReference type="GO" id="GO:0005737">
    <property type="term" value="C:cytoplasm"/>
    <property type="evidence" value="ECO:0007669"/>
    <property type="project" value="TreeGrafter"/>
</dbReference>
<dbReference type="PANTHER" id="PTHR48104">
    <property type="entry name" value="METACASPASE-4"/>
    <property type="match status" value="1"/>
</dbReference>
<keyword evidence="1" id="KW-0732">Signal</keyword>
<dbReference type="Proteomes" id="UP000642920">
    <property type="component" value="Unassembled WGS sequence"/>
</dbReference>
<dbReference type="AlphaFoldDB" id="A0A937AB01"/>
<gene>
    <name evidence="3" type="ORF">JKP34_09980</name>
</gene>
<comment type="caution">
    <text evidence="3">The sequence shown here is derived from an EMBL/GenBank/DDBJ whole genome shotgun (WGS) entry which is preliminary data.</text>
</comment>
<sequence>MKYIIILFTFIFSLSAQAQDITGVWNGSSNFLKTQYHVQFEFKQAGNKLEAIEYFKTLDKKDSAKAIYEGTIKDGLVHLKPIRFEYTFGLSCLAQMKMTLSEEGNSASLTGTWFGDMSLKTCAPLTSGNISLVKSQPIQIVSTSQPEIKNTTSTNSLHTIGDEDKIGQALINELSKRKYYALIIGINDYTDVNIQTLDNPVKDAQSLAQVLKTYYSFEKEDVLVLSNPNRAEIIDAMDALSTKVTDRDNLLIFYAGHGIWNEQLNQGYWLPSNAALSSKADWLSNSTIRDYLRGINSKHTLLISDACFSGGILKERAVFENSRAILEVYRLPSRKAMTSGTLKTVPDQSVFIEYLLKNLIQNKSPLMSADQLFRQFKTAVINNSPNGQVPQYGPISQAGDEGGDFVFLRKE</sequence>
<feature type="signal peptide" evidence="1">
    <location>
        <begin position="1"/>
        <end position="18"/>
    </location>
</feature>
<accession>A0A937AB01</accession>
<evidence type="ECO:0000259" key="2">
    <source>
        <dbReference type="Pfam" id="PF00656"/>
    </source>
</evidence>
<reference evidence="3" key="1">
    <citation type="submission" date="2021-01" db="EMBL/GenBank/DDBJ databases">
        <title>Marivirga sp. nov., isolated from intertidal surface sediments.</title>
        <authorList>
            <person name="Zhang M."/>
        </authorList>
    </citation>
    <scope>NUCLEOTIDE SEQUENCE</scope>
    <source>
        <strain evidence="3">SM1354</strain>
    </source>
</reference>
<feature type="chain" id="PRO_5037142767" evidence="1">
    <location>
        <begin position="19"/>
        <end position="411"/>
    </location>
</feature>
<name>A0A937AB01_9BACT</name>